<dbReference type="EMBL" id="RCXL01000037">
    <property type="protein sequence ID" value="RYT69245.1"/>
    <property type="molecule type" value="Genomic_DNA"/>
</dbReference>
<protein>
    <submittedName>
        <fullName evidence="2">Uncharacterized protein</fullName>
    </submittedName>
</protein>
<reference evidence="2 3" key="2">
    <citation type="journal article" date="2019" name="Science, e1252229">
        <title>Invertible promoters mediate bacterial phase variation, antibiotic resistance, and host adaptation in the gut.</title>
        <authorList>
            <person name="Jiang X."/>
            <person name="Hall A.B."/>
            <person name="Arthur T.D."/>
            <person name="Plichta D.R."/>
            <person name="Covington C.T."/>
            <person name="Poyet M."/>
            <person name="Crothers J."/>
            <person name="Moses P.L."/>
            <person name="Tolonen A.C."/>
            <person name="Vlamakis H."/>
            <person name="Alm E.J."/>
            <person name="Xavier R.J."/>
        </authorList>
    </citation>
    <scope>NUCLEOTIDE SEQUENCE [LARGE SCALE GENOMIC DNA]</scope>
    <source>
        <strain evidence="2">Bj_0095</strain>
        <strain evidence="3">bj_0095</strain>
    </source>
</reference>
<keyword evidence="4" id="KW-1185">Reference proteome</keyword>
<dbReference type="Proteomes" id="UP000335496">
    <property type="component" value="Unassembled WGS sequence"/>
</dbReference>
<comment type="caution">
    <text evidence="2">The sequence shown here is derived from an EMBL/GenBank/DDBJ whole genome shotgun (WGS) entry which is preliminary data.</text>
</comment>
<evidence type="ECO:0000313" key="3">
    <source>
        <dbReference type="Proteomes" id="UP000291917"/>
    </source>
</evidence>
<accession>A0A4Q5GN94</accession>
<reference evidence="1 4" key="1">
    <citation type="journal article" date="2019" name="Nat. Med.">
        <title>A library of human gut bacterial isolates paired with longitudinal multiomics data enables mechanistic microbiome research.</title>
        <authorList>
            <person name="Poyet M."/>
            <person name="Groussin M."/>
            <person name="Gibbons S.M."/>
            <person name="Avila-Pacheco J."/>
            <person name="Jiang X."/>
            <person name="Kearney S.M."/>
            <person name="Perrotta A.R."/>
            <person name="Berdy B."/>
            <person name="Zhao S."/>
            <person name="Lieberman T.D."/>
            <person name="Swanson P.K."/>
            <person name="Smith M."/>
            <person name="Roesemann S."/>
            <person name="Alexander J.E."/>
            <person name="Rich S.A."/>
            <person name="Livny J."/>
            <person name="Vlamakis H."/>
            <person name="Clish C."/>
            <person name="Bullock K."/>
            <person name="Deik A."/>
            <person name="Scott J."/>
            <person name="Pierce K.A."/>
            <person name="Xavier R.J."/>
            <person name="Alm E.J."/>
        </authorList>
    </citation>
    <scope>NUCLEOTIDE SEQUENCE [LARGE SCALE GENOMIC DNA]</scope>
    <source>
        <strain evidence="1 4">BIOML-A1</strain>
    </source>
</reference>
<sequence>MKELTALQWAKIGYIPNPKAKGEERWTNCFYGMKAIYYKENEVHEDLDTAKAILKAKRQEYRDIAKKRKQKLAEFEVYRENMKTEWQWLQEGRIPNPNARWEYGETLNNTFNVCSYGSKYCYCHIDETHMPKDSEELQKAIKEYNKNYHG</sequence>
<dbReference type="AlphaFoldDB" id="A0A4Q5GN94"/>
<organism evidence="2 3">
    <name type="scientific">Bacteroides eggerthii</name>
    <dbReference type="NCBI Taxonomy" id="28111"/>
    <lineage>
        <taxon>Bacteria</taxon>
        <taxon>Pseudomonadati</taxon>
        <taxon>Bacteroidota</taxon>
        <taxon>Bacteroidia</taxon>
        <taxon>Bacteroidales</taxon>
        <taxon>Bacteroidaceae</taxon>
        <taxon>Bacteroides</taxon>
    </lineage>
</organism>
<dbReference type="RefSeq" id="WP_130089162.1">
    <property type="nucleotide sequence ID" value="NZ_RCXL01000037.1"/>
</dbReference>
<name>A0A4Q5GN94_9BACE</name>
<evidence type="ECO:0000313" key="2">
    <source>
        <dbReference type="EMBL" id="RYT69245.1"/>
    </source>
</evidence>
<evidence type="ECO:0000313" key="1">
    <source>
        <dbReference type="EMBL" id="KAA5269323.1"/>
    </source>
</evidence>
<dbReference type="EMBL" id="VVZX01000035">
    <property type="protein sequence ID" value="KAA5269323.1"/>
    <property type="molecule type" value="Genomic_DNA"/>
</dbReference>
<evidence type="ECO:0000313" key="4">
    <source>
        <dbReference type="Proteomes" id="UP000335496"/>
    </source>
</evidence>
<gene>
    <name evidence="2" type="ORF">EAJ03_17355</name>
    <name evidence="1" type="ORF">F2Z23_17765</name>
</gene>
<proteinExistence type="predicted"/>
<dbReference type="Proteomes" id="UP000291917">
    <property type="component" value="Unassembled WGS sequence"/>
</dbReference>